<keyword evidence="2" id="KW-1133">Transmembrane helix</keyword>
<evidence type="ECO:0000313" key="3">
    <source>
        <dbReference type="EMBL" id="KZT22181.1"/>
    </source>
</evidence>
<keyword evidence="2" id="KW-0812">Transmembrane</keyword>
<accession>A0A165QBE8</accession>
<gene>
    <name evidence="3" type="ORF">NEOLEDRAFT_1244051</name>
</gene>
<dbReference type="AlphaFoldDB" id="A0A165QBE8"/>
<reference evidence="3 4" key="1">
    <citation type="journal article" date="2016" name="Mol. Biol. Evol.">
        <title>Comparative Genomics of Early-Diverging Mushroom-Forming Fungi Provides Insights into the Origins of Lignocellulose Decay Capabilities.</title>
        <authorList>
            <person name="Nagy L.G."/>
            <person name="Riley R."/>
            <person name="Tritt A."/>
            <person name="Adam C."/>
            <person name="Daum C."/>
            <person name="Floudas D."/>
            <person name="Sun H."/>
            <person name="Yadav J.S."/>
            <person name="Pangilinan J."/>
            <person name="Larsson K.H."/>
            <person name="Matsuura K."/>
            <person name="Barry K."/>
            <person name="Labutti K."/>
            <person name="Kuo R."/>
            <person name="Ohm R.A."/>
            <person name="Bhattacharya S.S."/>
            <person name="Shirouzu T."/>
            <person name="Yoshinaga Y."/>
            <person name="Martin F.M."/>
            <person name="Grigoriev I.V."/>
            <person name="Hibbett D.S."/>
        </authorList>
    </citation>
    <scope>NUCLEOTIDE SEQUENCE [LARGE SCALE GENOMIC DNA]</scope>
    <source>
        <strain evidence="3 4">HHB14362 ss-1</strain>
    </source>
</reference>
<evidence type="ECO:0000256" key="2">
    <source>
        <dbReference type="SAM" id="Phobius"/>
    </source>
</evidence>
<feature type="transmembrane region" description="Helical" evidence="2">
    <location>
        <begin position="12"/>
        <end position="36"/>
    </location>
</feature>
<keyword evidence="4" id="KW-1185">Reference proteome</keyword>
<keyword evidence="2" id="KW-0472">Membrane</keyword>
<feature type="transmembrane region" description="Helical" evidence="2">
    <location>
        <begin position="48"/>
        <end position="72"/>
    </location>
</feature>
<proteinExistence type="predicted"/>
<feature type="transmembrane region" description="Helical" evidence="2">
    <location>
        <begin position="218"/>
        <end position="240"/>
    </location>
</feature>
<feature type="transmembrane region" description="Helical" evidence="2">
    <location>
        <begin position="252"/>
        <end position="272"/>
    </location>
</feature>
<dbReference type="EMBL" id="KV425598">
    <property type="protein sequence ID" value="KZT22181.1"/>
    <property type="molecule type" value="Genomic_DNA"/>
</dbReference>
<sequence length="344" mass="38356">MAKINDQQWRILYCALSMFLYGLYTMLFVISIYILVFQRRSFKIRKGLFAVNVSLFLITTVLNILFFLWAYILNITSVFDLPCSQAKIEKVITSSLGVASVAINCVTDGLLVLRCFVVWGARYWVVVVPSLLLLSQIVFGVILMVGFATQPTEMYGNHPTQENYFNTFLYIGNSVLYILSFVTNALLTILIAGRIWWVDRISVRTAGRETEGHYRRAMLIIIESGAVYSAILLVTFVLIVLGNPGANLANVLQSQTAGIFPTAIIVVVGLGMTMDHENAATATLPRMTFRSPSRCRHFDPPAQFINLDVTHLHKESSSVGADTDSQSKERDDDTSGTDTTLQPI</sequence>
<evidence type="ECO:0000256" key="1">
    <source>
        <dbReference type="SAM" id="MobiDB-lite"/>
    </source>
</evidence>
<organism evidence="3 4">
    <name type="scientific">Neolentinus lepideus HHB14362 ss-1</name>
    <dbReference type="NCBI Taxonomy" id="1314782"/>
    <lineage>
        <taxon>Eukaryota</taxon>
        <taxon>Fungi</taxon>
        <taxon>Dikarya</taxon>
        <taxon>Basidiomycota</taxon>
        <taxon>Agaricomycotina</taxon>
        <taxon>Agaricomycetes</taxon>
        <taxon>Gloeophyllales</taxon>
        <taxon>Gloeophyllaceae</taxon>
        <taxon>Neolentinus</taxon>
    </lineage>
</organism>
<dbReference type="InParanoid" id="A0A165QBE8"/>
<feature type="transmembrane region" description="Helical" evidence="2">
    <location>
        <begin position="168"/>
        <end position="197"/>
    </location>
</feature>
<name>A0A165QBE8_9AGAM</name>
<feature type="region of interest" description="Disordered" evidence="1">
    <location>
        <begin position="315"/>
        <end position="344"/>
    </location>
</feature>
<evidence type="ECO:0000313" key="4">
    <source>
        <dbReference type="Proteomes" id="UP000076761"/>
    </source>
</evidence>
<dbReference type="OrthoDB" id="3265563at2759"/>
<protein>
    <submittedName>
        <fullName evidence="3">Uncharacterized protein</fullName>
    </submittedName>
</protein>
<feature type="transmembrane region" description="Helical" evidence="2">
    <location>
        <begin position="92"/>
        <end position="111"/>
    </location>
</feature>
<dbReference type="STRING" id="1314782.A0A165QBE8"/>
<feature type="transmembrane region" description="Helical" evidence="2">
    <location>
        <begin position="123"/>
        <end position="148"/>
    </location>
</feature>
<dbReference type="Proteomes" id="UP000076761">
    <property type="component" value="Unassembled WGS sequence"/>
</dbReference>